<accession>A0ABR8ZC29</accession>
<keyword evidence="7" id="KW-0413">Isomerase</keyword>
<dbReference type="Gene3D" id="1.10.290.10">
    <property type="entry name" value="Topoisomerase I, domain 4"/>
    <property type="match status" value="1"/>
</dbReference>
<keyword evidence="5" id="KW-0799">Topoisomerase</keyword>
<dbReference type="NCBIfam" id="TIGR01056">
    <property type="entry name" value="topB"/>
    <property type="match status" value="1"/>
</dbReference>
<comment type="caution">
    <text evidence="14">The sequence shown here is derived from an EMBL/GenBank/DDBJ whole genome shotgun (WGS) entry which is preliminary data.</text>
</comment>
<evidence type="ECO:0000256" key="6">
    <source>
        <dbReference type="ARBA" id="ARBA00023125"/>
    </source>
</evidence>
<dbReference type="Gene3D" id="3.40.50.140">
    <property type="match status" value="1"/>
</dbReference>
<name>A0ABR8ZC29_9FLAO</name>
<evidence type="ECO:0000259" key="13">
    <source>
        <dbReference type="PROSITE" id="PS52039"/>
    </source>
</evidence>
<evidence type="ECO:0000256" key="9">
    <source>
        <dbReference type="ARBA" id="ARBA00031985"/>
    </source>
</evidence>
<dbReference type="PROSITE" id="PS50880">
    <property type="entry name" value="TOPRIM"/>
    <property type="match status" value="1"/>
</dbReference>
<evidence type="ECO:0000313" key="15">
    <source>
        <dbReference type="Proteomes" id="UP000637299"/>
    </source>
</evidence>
<sequence length="700" mass="80148">MKAIIAEKPSVAREIAQLLNIKEQKNGYLTGNGYCITWALGHLVSLAMPEDYSIPSFHRESLPIIPHPFQLTRKKIKKGKSYPPDPMAAKQLKIIKEVFDQCSSIIVATDAGREGELIFRYIYEYLKCKKPFERLWISSLTEKAIAAGFRKLKPGKDFDGLYSAGKIRNEADWLVGINASQALTISAGNGLYSLGRVQTPTLALICKRFREHQNFNAKRYWQIQLKHRKSFIDFKSDSSDHWEDKKSAEQIFKSIEREGKAEVVDVHKKTISESAPLLFDLTALQKEANRKFSFSADETLQIAQSLYEKKFITYPRTGSRYIPEDVWSEIPELVRCLRNHEKFKKASSMLHFGSFNKKIVNDAKVTDHHGLLITGKIPSSLSAQENSVYDLIAFNLLETLSDDCIKEQHCIMLKVHHYKFHSKAIKMQQRGWRSVKGILSLEANDNTEEILFEFPDVKTGDDLKISHLEIQEKSTQPAKLYTEADVLSAMEHAGKHIDNEEQQKVIQNFGIGTPATRASIIETLLKRDYIQRQKKKIIPTQKGLHIYELVKDKKIANVEMTAEWEMALYEIERGQMDAEQFLNNIKEYTSQITAELLSLLIPKEEVPKLTCPKCRSHELIINDKVFKCPNEICSWIQFRQVCGIQLSVNDICLLIEKGRTALIKNMISKAGKTFEAFIVLESDVTTRFEFPKKKVLDKIP</sequence>
<feature type="domain" description="Topo IA-type catalytic" evidence="13">
    <location>
        <begin position="158"/>
        <end position="593"/>
    </location>
</feature>
<dbReference type="SMART" id="SM00436">
    <property type="entry name" value="TOP1Bc"/>
    <property type="match status" value="1"/>
</dbReference>
<evidence type="ECO:0000256" key="5">
    <source>
        <dbReference type="ARBA" id="ARBA00023029"/>
    </source>
</evidence>
<dbReference type="InterPro" id="IPR013825">
    <property type="entry name" value="Topo_IA_cen_sub2"/>
</dbReference>
<dbReference type="EC" id="5.6.2.1" evidence="3"/>
<dbReference type="NCBIfam" id="NF005829">
    <property type="entry name" value="PRK07726.1"/>
    <property type="match status" value="1"/>
</dbReference>
<dbReference type="InterPro" id="IPR005738">
    <property type="entry name" value="TopoIII"/>
</dbReference>
<evidence type="ECO:0000256" key="2">
    <source>
        <dbReference type="ARBA" id="ARBA00009446"/>
    </source>
</evidence>
<dbReference type="PANTHER" id="PTHR11390">
    <property type="entry name" value="PROKARYOTIC DNA TOPOISOMERASE"/>
    <property type="match status" value="1"/>
</dbReference>
<organism evidence="14 15">
    <name type="scientific">Chryseobacterium caseinilyticum</name>
    <dbReference type="NCBI Taxonomy" id="2771428"/>
    <lineage>
        <taxon>Bacteria</taxon>
        <taxon>Pseudomonadati</taxon>
        <taxon>Bacteroidota</taxon>
        <taxon>Flavobacteriia</taxon>
        <taxon>Flavobacteriales</taxon>
        <taxon>Weeksellaceae</taxon>
        <taxon>Chryseobacterium group</taxon>
        <taxon>Chryseobacterium</taxon>
    </lineage>
</organism>
<evidence type="ECO:0000256" key="8">
    <source>
        <dbReference type="ARBA" id="ARBA00030003"/>
    </source>
</evidence>
<dbReference type="InterPro" id="IPR034144">
    <property type="entry name" value="TOPRIM_TopoIII"/>
</dbReference>
<dbReference type="Pfam" id="PF13342">
    <property type="entry name" value="Toprim_Crpt"/>
    <property type="match status" value="1"/>
</dbReference>
<dbReference type="EMBL" id="JACYFS010000002">
    <property type="protein sequence ID" value="MBD8082800.1"/>
    <property type="molecule type" value="Genomic_DNA"/>
</dbReference>
<proteinExistence type="inferred from homology"/>
<protein>
    <recommendedName>
        <fullName evidence="3">DNA topoisomerase</fullName>
        <ecNumber evidence="3">5.6.2.1</ecNumber>
    </recommendedName>
    <alternativeName>
        <fullName evidence="11">Omega-protein</fullName>
    </alternativeName>
    <alternativeName>
        <fullName evidence="10">Relaxing enzyme</fullName>
    </alternativeName>
    <alternativeName>
        <fullName evidence="8">Swivelase</fullName>
    </alternativeName>
    <alternativeName>
        <fullName evidence="9">Untwisting enzyme</fullName>
    </alternativeName>
</protein>
<gene>
    <name evidence="14" type="ORF">IC610_10260</name>
</gene>
<evidence type="ECO:0000256" key="10">
    <source>
        <dbReference type="ARBA" id="ARBA00032235"/>
    </source>
</evidence>
<dbReference type="SUPFAM" id="SSF56712">
    <property type="entry name" value="Prokaryotic type I DNA topoisomerase"/>
    <property type="match status" value="1"/>
</dbReference>
<dbReference type="Pfam" id="PF01131">
    <property type="entry name" value="Topoisom_bac"/>
    <property type="match status" value="1"/>
</dbReference>
<dbReference type="Gene3D" id="2.70.20.10">
    <property type="entry name" value="Topoisomerase I, domain 3"/>
    <property type="match status" value="1"/>
</dbReference>
<feature type="domain" description="Toprim" evidence="12">
    <location>
        <begin position="1"/>
        <end position="141"/>
    </location>
</feature>
<dbReference type="InterPro" id="IPR025589">
    <property type="entry name" value="Toprim_C_rpt"/>
</dbReference>
<evidence type="ECO:0000256" key="4">
    <source>
        <dbReference type="ARBA" id="ARBA00022723"/>
    </source>
</evidence>
<comment type="similarity">
    <text evidence="2">Belongs to the type IA topoisomerase family.</text>
</comment>
<dbReference type="InterPro" id="IPR006171">
    <property type="entry name" value="TOPRIM_dom"/>
</dbReference>
<dbReference type="PANTHER" id="PTHR11390:SF21">
    <property type="entry name" value="DNA TOPOISOMERASE 3-ALPHA"/>
    <property type="match status" value="1"/>
</dbReference>
<evidence type="ECO:0000313" key="14">
    <source>
        <dbReference type="EMBL" id="MBD8082800.1"/>
    </source>
</evidence>
<evidence type="ECO:0000256" key="1">
    <source>
        <dbReference type="ARBA" id="ARBA00000213"/>
    </source>
</evidence>
<dbReference type="Gene3D" id="1.10.460.10">
    <property type="entry name" value="Topoisomerase I, domain 2"/>
    <property type="match status" value="1"/>
</dbReference>
<dbReference type="SMART" id="SM00493">
    <property type="entry name" value="TOPRIM"/>
    <property type="match status" value="1"/>
</dbReference>
<dbReference type="InterPro" id="IPR023405">
    <property type="entry name" value="Topo_IA_core_domain"/>
</dbReference>
<dbReference type="InterPro" id="IPR000380">
    <property type="entry name" value="Topo_IA"/>
</dbReference>
<evidence type="ECO:0000259" key="12">
    <source>
        <dbReference type="PROSITE" id="PS50880"/>
    </source>
</evidence>
<dbReference type="PROSITE" id="PS52039">
    <property type="entry name" value="TOPO_IA_2"/>
    <property type="match status" value="1"/>
</dbReference>
<dbReference type="InterPro" id="IPR013824">
    <property type="entry name" value="Topo_IA_cen_sub1"/>
</dbReference>
<evidence type="ECO:0000256" key="3">
    <source>
        <dbReference type="ARBA" id="ARBA00012891"/>
    </source>
</evidence>
<reference evidence="14 15" key="1">
    <citation type="submission" date="2020-09" db="EMBL/GenBank/DDBJ databases">
        <title>Genome seq and assembly of Chryseobacterium sp.</title>
        <authorList>
            <person name="Chhetri G."/>
        </authorList>
    </citation>
    <scope>NUCLEOTIDE SEQUENCE [LARGE SCALE GENOMIC DNA]</scope>
    <source>
        <strain evidence="14 15">GCR10</strain>
    </source>
</reference>
<keyword evidence="6" id="KW-0238">DNA-binding</keyword>
<keyword evidence="4" id="KW-0479">Metal-binding</keyword>
<evidence type="ECO:0000256" key="11">
    <source>
        <dbReference type="ARBA" id="ARBA00032877"/>
    </source>
</evidence>
<dbReference type="InterPro" id="IPR013826">
    <property type="entry name" value="Topo_IA_cen_sub3"/>
</dbReference>
<dbReference type="RefSeq" id="WP_191736765.1">
    <property type="nucleotide sequence ID" value="NZ_JACYFS010000002.1"/>
</dbReference>
<dbReference type="InterPro" id="IPR003602">
    <property type="entry name" value="Topo_IA_DNA-bd_dom"/>
</dbReference>
<dbReference type="SMART" id="SM00437">
    <property type="entry name" value="TOP1Ac"/>
    <property type="match status" value="1"/>
</dbReference>
<keyword evidence="15" id="KW-1185">Reference proteome</keyword>
<dbReference type="Proteomes" id="UP000637299">
    <property type="component" value="Unassembled WGS sequence"/>
</dbReference>
<comment type="catalytic activity">
    <reaction evidence="1">
        <text>ATP-independent breakage of single-stranded DNA, followed by passage and rejoining.</text>
        <dbReference type="EC" id="5.6.2.1"/>
    </reaction>
</comment>
<dbReference type="InterPro" id="IPR003601">
    <property type="entry name" value="Topo_IA_2"/>
</dbReference>
<dbReference type="CDD" id="cd03362">
    <property type="entry name" value="TOPRIM_TopoIA_TopoIII"/>
    <property type="match status" value="1"/>
</dbReference>
<dbReference type="PRINTS" id="PR00417">
    <property type="entry name" value="PRTPISMRASEI"/>
</dbReference>
<dbReference type="InterPro" id="IPR013497">
    <property type="entry name" value="Topo_IA_cen"/>
</dbReference>
<dbReference type="CDD" id="cd00186">
    <property type="entry name" value="TOP1Ac"/>
    <property type="match status" value="1"/>
</dbReference>
<evidence type="ECO:0000256" key="7">
    <source>
        <dbReference type="ARBA" id="ARBA00023235"/>
    </source>
</evidence>
<dbReference type="Pfam" id="PF01751">
    <property type="entry name" value="Toprim"/>
    <property type="match status" value="1"/>
</dbReference>